<dbReference type="EMBL" id="JAVXUO010001497">
    <property type="protein sequence ID" value="KAK2981641.1"/>
    <property type="molecule type" value="Genomic_DNA"/>
</dbReference>
<dbReference type="Proteomes" id="UP001187471">
    <property type="component" value="Unassembled WGS sequence"/>
</dbReference>
<feature type="region of interest" description="Disordered" evidence="1">
    <location>
        <begin position="1"/>
        <end position="25"/>
    </location>
</feature>
<keyword evidence="2" id="KW-0472">Membrane</keyword>
<proteinExistence type="predicted"/>
<feature type="transmembrane region" description="Helical" evidence="2">
    <location>
        <begin position="46"/>
        <end position="64"/>
    </location>
</feature>
<keyword evidence="2" id="KW-0812">Transmembrane</keyword>
<protein>
    <recommendedName>
        <fullName evidence="5">Transmembrane protein</fullName>
    </recommendedName>
</protein>
<keyword evidence="2" id="KW-1133">Transmembrane helix</keyword>
<dbReference type="PANTHER" id="PTHR36794">
    <property type="entry name" value="TRANSMEMBRANE PROTEIN"/>
    <property type="match status" value="1"/>
</dbReference>
<evidence type="ECO:0000256" key="1">
    <source>
        <dbReference type="SAM" id="MobiDB-lite"/>
    </source>
</evidence>
<evidence type="ECO:0000313" key="4">
    <source>
        <dbReference type="Proteomes" id="UP001187471"/>
    </source>
</evidence>
<organism evidence="3 4">
    <name type="scientific">Escallonia rubra</name>
    <dbReference type="NCBI Taxonomy" id="112253"/>
    <lineage>
        <taxon>Eukaryota</taxon>
        <taxon>Viridiplantae</taxon>
        <taxon>Streptophyta</taxon>
        <taxon>Embryophyta</taxon>
        <taxon>Tracheophyta</taxon>
        <taxon>Spermatophyta</taxon>
        <taxon>Magnoliopsida</taxon>
        <taxon>eudicotyledons</taxon>
        <taxon>Gunneridae</taxon>
        <taxon>Pentapetalae</taxon>
        <taxon>asterids</taxon>
        <taxon>campanulids</taxon>
        <taxon>Escalloniales</taxon>
        <taxon>Escalloniaceae</taxon>
        <taxon>Escallonia</taxon>
    </lineage>
</organism>
<reference evidence="3" key="1">
    <citation type="submission" date="2022-12" db="EMBL/GenBank/DDBJ databases">
        <title>Draft genome assemblies for two species of Escallonia (Escalloniales).</title>
        <authorList>
            <person name="Chanderbali A."/>
            <person name="Dervinis C."/>
            <person name="Anghel I."/>
            <person name="Soltis D."/>
            <person name="Soltis P."/>
            <person name="Zapata F."/>
        </authorList>
    </citation>
    <scope>NUCLEOTIDE SEQUENCE</scope>
    <source>
        <strain evidence="3">UCBG92.1500</strain>
        <tissue evidence="3">Leaf</tissue>
    </source>
</reference>
<evidence type="ECO:0008006" key="5">
    <source>
        <dbReference type="Google" id="ProtNLM"/>
    </source>
</evidence>
<comment type="caution">
    <text evidence="3">The sequence shown here is derived from an EMBL/GenBank/DDBJ whole genome shotgun (WGS) entry which is preliminary data.</text>
</comment>
<gene>
    <name evidence="3" type="ORF">RJ640_000207</name>
</gene>
<sequence length="226" mass="25291">MATQQEEGSQQAADDKQLPSPSATGLRGMIENQYRRIRENAETYPYVWGSYIVVYGGFGLWLAYRWRKLRKTEDRVRVLQERLRKIVEAEKSSSSAATTDKAKLRKENELKTWLLPMYELKWTSQGAEESTRPHEDQGISLFLPKGEGAAVDAFSFHLCFAFLFIGPDSGFELDESDVWSSVGGGVVSPDYRKPVVSSRKKPLAAVKRAEAVVGGTTSSLPTYRTG</sequence>
<dbReference type="PANTHER" id="PTHR36794:SF1">
    <property type="entry name" value="TRANSMEMBRANE PROTEIN"/>
    <property type="match status" value="1"/>
</dbReference>
<accession>A0AA88RM05</accession>
<feature type="compositionally biased region" description="Polar residues" evidence="1">
    <location>
        <begin position="1"/>
        <end position="12"/>
    </location>
</feature>
<name>A0AA88RM05_9ASTE</name>
<keyword evidence="4" id="KW-1185">Reference proteome</keyword>
<evidence type="ECO:0000313" key="3">
    <source>
        <dbReference type="EMBL" id="KAK2981641.1"/>
    </source>
</evidence>
<evidence type="ECO:0000256" key="2">
    <source>
        <dbReference type="SAM" id="Phobius"/>
    </source>
</evidence>
<dbReference type="AlphaFoldDB" id="A0AA88RM05"/>